<dbReference type="OrthoDB" id="271273at2759"/>
<feature type="region of interest" description="Disordered" evidence="13">
    <location>
        <begin position="1"/>
        <end position="446"/>
    </location>
</feature>
<comment type="pathway">
    <text evidence="3 12">Protein modification; protein ubiquitination.</text>
</comment>
<evidence type="ECO:0000256" key="9">
    <source>
        <dbReference type="ARBA" id="ARBA00023204"/>
    </source>
</evidence>
<keyword evidence="7" id="KW-0227">DNA damage</keyword>
<dbReference type="FunFam" id="1.25.10.10:FF:000018">
    <property type="entry name" value="E3 ubiquitin-protein ligase TRIP12 isoform X3"/>
    <property type="match status" value="1"/>
</dbReference>
<keyword evidence="16" id="KW-0436">Ligase</keyword>
<feature type="compositionally biased region" description="Basic residues" evidence="13">
    <location>
        <begin position="1055"/>
        <end position="1068"/>
    </location>
</feature>
<feature type="region of interest" description="Disordered" evidence="13">
    <location>
        <begin position="1622"/>
        <end position="1641"/>
    </location>
</feature>
<dbReference type="PROSITE" id="PS50918">
    <property type="entry name" value="WWE"/>
    <property type="match status" value="1"/>
</dbReference>
<feature type="compositionally biased region" description="Basic and acidic residues" evidence="13">
    <location>
        <begin position="388"/>
        <end position="400"/>
    </location>
</feature>
<dbReference type="Gene3D" id="3.90.1750.10">
    <property type="entry name" value="Hect, E3 ligase catalytic domains"/>
    <property type="match status" value="1"/>
</dbReference>
<feature type="compositionally biased region" description="Polar residues" evidence="13">
    <location>
        <begin position="195"/>
        <end position="208"/>
    </location>
</feature>
<reference evidence="16 17" key="1">
    <citation type="submission" date="2019-09" db="EMBL/GenBank/DDBJ databases">
        <title>Bird 10,000 Genomes (B10K) Project - Family phase.</title>
        <authorList>
            <person name="Zhang G."/>
        </authorList>
    </citation>
    <scope>NUCLEOTIDE SEQUENCE [LARGE SCALE GENOMIC DNA]</scope>
    <source>
        <strain evidence="16">B10K-DU-012-80</strain>
    </source>
</reference>
<dbReference type="InterPro" id="IPR037197">
    <property type="entry name" value="WWE_dom_sf"/>
</dbReference>
<keyword evidence="10 12" id="KW-0539">Nucleus</keyword>
<sequence length="2046" mass="226756">MSNRPNNNPGGSLRRSQRNTAGAQPQDDAAGGRSHLGQAKHKAHSPPESRKSISKAPKVQTNTTSEQSKGHFSKRGCSSSTVLISQQEDPERANTSEKQKTGQVPKKDNSRGVKRSASPDYRRTNSPSSAKKPKALQHTDTSSLEANKPHTKSKRRHLDQELPKSTQLPSTSKAHTRKGGAAGSTRSQKRKRTENLSCIKSGSAVESTGTEEKSAKLSKLASKPVTSVKAGCSTITDSSSSASTSSSSSAVASVSSTVSQGARVKQGKDQNKARRSRSASSPSPRRSSRDKETSKTGGSSKFDWAARFSPKVSLPKTKLSLPGSSKSETSKPGPSGLQAKLASLRKSTKKRSESPPAELPSLRRSTRQKTTGSCASTSRRGSGPGKRGAAEGRRQEKMADPDNNQDGVNSSAVRTDEAPQGAAASSSVAGAVGLTTSGESESDDSEMGRLQALLEARGLPPHLFGPLGPRMSQLFHRTIGSGASSKAQQLLQGLQATDESQQLQAVIEMCQLLVMGNEETLGGFPVKSVVPALITLLQMEHNFDIMNHACRALTYMMEALPRSSAVVVDAIPVFLEKLQVIQCIDVAEQALTALEMLSRRHSKAILQAGGLADCLLYLEFFSINAQRNALAIAANCCQSITPDEFHFVADSLPLLTQRLTHQDKKSVESTCLCFARLVDNFQHEENLLQQVASKDLLTNIQQLLVVTPPILSSGMFIMVVRMFSLMCSNCPTLAVQLMKQNIAETLHFLLCGASNGSCQEQIDLVPRSPQELYELTSLICELMPCLPKEGIFAVDTMLKKGNAQNTDGAIWQWRDDRGLWHPYNRIDSRIIEQINEDTGTARAIQRKPNPLANTNTSGHSELKKDDARAQLMKEDPELAKSFIKTLFGVLYEVYSSSAGPAVRHKCLRAILRIIYFADAELLKDVLKNHAVSSHIASMLSSQDLKIVVGALQMAEILMQKLPDIFSVYFRREDFFFCKGVMHQVKNLAESEALLTSPPKVCTNGSGMLGTTTTISTGTATAASNAAVDLGSPSLQHGREDSLDLSPQGRLSDVLKRKRLPKRGPRRPKYSPPRDDDKVDNQAKSPTTTQSPKSSFLASLNPKTWGRLSTQSNSNNIEPARTAGVSGLARAASKDTISNNREKIKGWIKEQAHKFVERYFSSENMDGSNPALNVLQRLCTATEQLNLQMDGGTECLVEIRSIVSESDVSSFEIQHSGFVKQLLLYLTSKSEKDAVSRDIRLKRFLHVFFSSPLPGEEPLGRLEPLENAPLLALVHKMNNCLSQMEQFPVKVHDFPSGNGTGSSFSLNRGSQALKFFNTHQLKCQLQRHPDSANVKQWKGGPVKIDPLALVQAIERYLVVRGYGRVREDDEDSDDDGSDEEIDESLAAQFLNSGNVRHRLQFYIGDHLLPYNMTVYQAVRQYSLQAEEERESTDDESNPLGRAGIWTKTHTIWYKPVREDEDGNKDCVGGKRGRAQTAPTKTSPRNSKKHDELWHDGVCPSVLNPLEIYLLPTPPENITFEDPSLDVILLLRVLHAISRYWYYLYDNAICKEIIPTSEFINSKLTAKANRQLQDPLVIMTGNIPTWLTELGKTCPFFFPFDTRQMLFYVTAFDRDRAMQRLLDTNPEINQSDSQDSRVAPRLDRKKRTVNRDELLKQAESVMQDLGSSRAMLEIQYENEVGTGLGPTLEFYALVSQELQRADLGLWRGEEVTLANPKGSQEGTKYIHNLQGLFALPFGRTAKPAHIAKVKMKFRFLGKLMAKAIMDFRLVDLPLGLPFYKWMLRQETSLTSHDLFSIDPVVAKSIYHLEDIVRQKKRLEQDKTQTKESLQYALEALTMNGCSVEDLGLDFTLPGFPNIELKKGGKDTPVTIHNLEEYLRLVIFWALNEGVARQFDSFRDGFESVFPLSHLQYFYPEELEQLLCGSKTDTWDAKTLMECCRPDHGYTHDSRAVKYLFEILSSFDSEQQRLFLQFVTGSPRLPVGGFRSLNPPLTIVRKTFESTENPDDFLPSVMTCVNYLKLPDYSTIEIMREKLLIAAREGQQSFHLS</sequence>
<evidence type="ECO:0000259" key="14">
    <source>
        <dbReference type="PROSITE" id="PS50237"/>
    </source>
</evidence>
<dbReference type="CDD" id="cd00078">
    <property type="entry name" value="HECTc"/>
    <property type="match status" value="1"/>
</dbReference>
<feature type="compositionally biased region" description="Low complexity" evidence="13">
    <location>
        <begin position="1083"/>
        <end position="1094"/>
    </location>
</feature>
<feature type="region of interest" description="Disordered" evidence="13">
    <location>
        <begin position="1029"/>
        <end position="1125"/>
    </location>
</feature>
<dbReference type="InterPro" id="IPR004170">
    <property type="entry name" value="WWE_dom"/>
</dbReference>
<evidence type="ECO:0000256" key="4">
    <source>
        <dbReference type="ARBA" id="ARBA00006331"/>
    </source>
</evidence>
<keyword evidence="9" id="KW-0234">DNA repair</keyword>
<dbReference type="Pfam" id="PF00632">
    <property type="entry name" value="HECT"/>
    <property type="match status" value="1"/>
</dbReference>
<feature type="domain" description="HECT" evidence="14">
    <location>
        <begin position="1649"/>
        <end position="2046"/>
    </location>
</feature>
<proteinExistence type="inferred from homology"/>
<evidence type="ECO:0000256" key="8">
    <source>
        <dbReference type="ARBA" id="ARBA00022786"/>
    </source>
</evidence>
<comment type="catalytic activity">
    <reaction evidence="1 12">
        <text>S-ubiquitinyl-[E2 ubiquitin-conjugating enzyme]-L-cysteine + [acceptor protein]-L-lysine = [E2 ubiquitin-conjugating enzyme]-L-cysteine + N(6)-ubiquitinyl-[acceptor protein]-L-lysine.</text>
        <dbReference type="EC" id="2.3.2.26"/>
    </reaction>
</comment>
<protein>
    <recommendedName>
        <fullName evidence="12">E3 ubiquitin-protein ligase</fullName>
        <ecNumber evidence="12">2.3.2.26</ecNumber>
    </recommendedName>
</protein>
<keyword evidence="17" id="KW-1185">Reference proteome</keyword>
<evidence type="ECO:0000256" key="3">
    <source>
        <dbReference type="ARBA" id="ARBA00004906"/>
    </source>
</evidence>
<evidence type="ECO:0000256" key="12">
    <source>
        <dbReference type="RuleBase" id="RU369009"/>
    </source>
</evidence>
<dbReference type="FunFam" id="3.30.2160.10:FF:000013">
    <property type="entry name" value="E3 ubiquitin-protein ligase TRIP12 isoform X1"/>
    <property type="match status" value="1"/>
</dbReference>
<keyword evidence="5" id="KW-0597">Phosphoprotein</keyword>
<dbReference type="Gene3D" id="1.25.10.10">
    <property type="entry name" value="Leucine-rich Repeat Variant"/>
    <property type="match status" value="1"/>
</dbReference>
<evidence type="ECO:0000256" key="10">
    <source>
        <dbReference type="ARBA" id="ARBA00023242"/>
    </source>
</evidence>
<dbReference type="PANTHER" id="PTHR45670">
    <property type="entry name" value="E3 UBIQUITIN-PROTEIN LIGASE TRIP12"/>
    <property type="match status" value="1"/>
</dbReference>
<organism evidence="16 17">
    <name type="scientific">Bucorvus abyssinicus</name>
    <name type="common">Northern ground-hornbill</name>
    <name type="synonym">Abyssinian ground-hornbill</name>
    <dbReference type="NCBI Taxonomy" id="153643"/>
    <lineage>
        <taxon>Eukaryota</taxon>
        <taxon>Metazoa</taxon>
        <taxon>Chordata</taxon>
        <taxon>Craniata</taxon>
        <taxon>Vertebrata</taxon>
        <taxon>Euteleostomi</taxon>
        <taxon>Archelosauria</taxon>
        <taxon>Archosauria</taxon>
        <taxon>Dinosauria</taxon>
        <taxon>Saurischia</taxon>
        <taxon>Theropoda</taxon>
        <taxon>Coelurosauria</taxon>
        <taxon>Aves</taxon>
        <taxon>Neognathae</taxon>
        <taxon>Neoaves</taxon>
        <taxon>Telluraves</taxon>
        <taxon>Coraciimorphae</taxon>
        <taxon>Bucerotiformes</taxon>
        <taxon>Bucorvidae</taxon>
        <taxon>Bucorvus</taxon>
    </lineage>
</organism>
<feature type="compositionally biased region" description="Basic and acidic residues" evidence="13">
    <location>
        <begin position="1071"/>
        <end position="1080"/>
    </location>
</feature>
<feature type="compositionally biased region" description="Polar residues" evidence="13">
    <location>
        <begin position="1"/>
        <end position="10"/>
    </location>
</feature>
<evidence type="ECO:0000256" key="7">
    <source>
        <dbReference type="ARBA" id="ARBA00022763"/>
    </source>
</evidence>
<feature type="compositionally biased region" description="Polar residues" evidence="13">
    <location>
        <begin position="163"/>
        <end position="173"/>
    </location>
</feature>
<dbReference type="UniPathway" id="UPA00143"/>
<comment type="caution">
    <text evidence="16">The sequence shown here is derived from an EMBL/GenBank/DDBJ whole genome shotgun (WGS) entry which is preliminary data.</text>
</comment>
<feature type="non-terminal residue" evidence="16">
    <location>
        <position position="1"/>
    </location>
</feature>
<comment type="function">
    <text evidence="12">E3 ubiquitin-protein ligase involved in ubiquitin fusion degradation (UFD) pathway and regulation of DNA repair. Part of the ubiquitin fusion degradation (UFD) pathway, a process that mediates ubiquitination of protein at their N-terminus, regardless of the presence of lysine residues in target proteins.</text>
</comment>
<feature type="compositionally biased region" description="Basic and acidic residues" evidence="13">
    <location>
        <begin position="89"/>
        <end position="111"/>
    </location>
</feature>
<dbReference type="FunFam" id="3.30.2410.10:FF:000005">
    <property type="entry name" value="E3 ubiquitin-protein ligase TRIP12 isoform X1"/>
    <property type="match status" value="1"/>
</dbReference>
<dbReference type="GO" id="GO:0006281">
    <property type="term" value="P:DNA repair"/>
    <property type="evidence" value="ECO:0007669"/>
    <property type="project" value="UniProtKB-KW"/>
</dbReference>
<accession>A0A7K4Y4T7</accession>
<comment type="subcellular location">
    <subcellularLocation>
        <location evidence="2 12">Nucleus</location>
        <location evidence="2 12">Nucleoplasm</location>
    </subcellularLocation>
</comment>
<dbReference type="InterPro" id="IPR035983">
    <property type="entry name" value="Hect_E3_ubiquitin_ligase"/>
</dbReference>
<dbReference type="Proteomes" id="UP000551127">
    <property type="component" value="Unassembled WGS sequence"/>
</dbReference>
<dbReference type="PANTHER" id="PTHR45670:SF13">
    <property type="entry name" value="E3 UBIQUITIN-PROTEIN LIGASE TRIP12"/>
    <property type="match status" value="1"/>
</dbReference>
<feature type="compositionally biased region" description="Polar residues" evidence="13">
    <location>
        <begin position="76"/>
        <end position="87"/>
    </location>
</feature>
<evidence type="ECO:0000313" key="17">
    <source>
        <dbReference type="Proteomes" id="UP000551127"/>
    </source>
</evidence>
<dbReference type="SUPFAM" id="SSF48371">
    <property type="entry name" value="ARM repeat"/>
    <property type="match status" value="1"/>
</dbReference>
<dbReference type="Gene3D" id="3.30.2410.10">
    <property type="entry name" value="Hect, E3 ligase catalytic domain"/>
    <property type="match status" value="1"/>
</dbReference>
<dbReference type="InterPro" id="IPR016024">
    <property type="entry name" value="ARM-type_fold"/>
</dbReference>
<evidence type="ECO:0000256" key="6">
    <source>
        <dbReference type="ARBA" id="ARBA00022679"/>
    </source>
</evidence>
<dbReference type="GO" id="GO:0016874">
    <property type="term" value="F:ligase activity"/>
    <property type="evidence" value="ECO:0007669"/>
    <property type="project" value="UniProtKB-KW"/>
</dbReference>
<dbReference type="EMBL" id="VYZL01000168">
    <property type="protein sequence ID" value="NWR54057.1"/>
    <property type="molecule type" value="Genomic_DNA"/>
</dbReference>
<dbReference type="GO" id="GO:0043161">
    <property type="term" value="P:proteasome-mediated ubiquitin-dependent protein catabolic process"/>
    <property type="evidence" value="ECO:0007669"/>
    <property type="project" value="TreeGrafter"/>
</dbReference>
<keyword evidence="8 11" id="KW-0833">Ubl conjugation pathway</keyword>
<feature type="compositionally biased region" description="Low complexity" evidence="13">
    <location>
        <begin position="421"/>
        <end position="433"/>
    </location>
</feature>
<evidence type="ECO:0000313" key="16">
    <source>
        <dbReference type="EMBL" id="NWR54057.1"/>
    </source>
</evidence>
<feature type="domain" description="WWE" evidence="15">
    <location>
        <begin position="797"/>
        <end position="884"/>
    </location>
</feature>
<name>A0A7K4Y4T7_BUCAB</name>
<dbReference type="EC" id="2.3.2.26" evidence="12"/>
<dbReference type="FunFam" id="3.90.1750.10:FF:000006">
    <property type="entry name" value="E3 ubiquitin-protein ligase TRIP12 isoform X1"/>
    <property type="match status" value="1"/>
</dbReference>
<dbReference type="PROSITE" id="PS50237">
    <property type="entry name" value="HECT"/>
    <property type="match status" value="1"/>
</dbReference>
<feature type="compositionally biased region" description="Polar residues" evidence="13">
    <location>
        <begin position="402"/>
        <end position="413"/>
    </location>
</feature>
<evidence type="ECO:0000256" key="2">
    <source>
        <dbReference type="ARBA" id="ARBA00004642"/>
    </source>
</evidence>
<dbReference type="SUPFAM" id="SSF56204">
    <property type="entry name" value="Hect, E3 ligase catalytic domain"/>
    <property type="match status" value="1"/>
</dbReference>
<dbReference type="InterPro" id="IPR057948">
    <property type="entry name" value="TPR_TRIP12_N"/>
</dbReference>
<feature type="non-terminal residue" evidence="16">
    <location>
        <position position="2046"/>
    </location>
</feature>
<feature type="active site" description="Glycyl thioester intermediate" evidence="11">
    <location>
        <position position="2013"/>
    </location>
</feature>
<dbReference type="GO" id="GO:0016607">
    <property type="term" value="C:nuclear speck"/>
    <property type="evidence" value="ECO:0007669"/>
    <property type="project" value="TreeGrafter"/>
</dbReference>
<evidence type="ECO:0000256" key="1">
    <source>
        <dbReference type="ARBA" id="ARBA00000885"/>
    </source>
</evidence>
<keyword evidence="6 12" id="KW-0808">Transferase</keyword>
<dbReference type="GO" id="GO:0000209">
    <property type="term" value="P:protein polyubiquitination"/>
    <property type="evidence" value="ECO:0007669"/>
    <property type="project" value="TreeGrafter"/>
</dbReference>
<evidence type="ECO:0000256" key="11">
    <source>
        <dbReference type="PROSITE-ProRule" id="PRU00104"/>
    </source>
</evidence>
<gene>
    <name evidence="16" type="primary">Trip12</name>
    <name evidence="16" type="ORF">BUCABY_R07606</name>
</gene>
<dbReference type="SUPFAM" id="SSF117839">
    <property type="entry name" value="WWE domain"/>
    <property type="match status" value="1"/>
</dbReference>
<evidence type="ECO:0000259" key="15">
    <source>
        <dbReference type="PROSITE" id="PS50918"/>
    </source>
</evidence>
<feature type="compositionally biased region" description="Polar residues" evidence="13">
    <location>
        <begin position="368"/>
        <end position="380"/>
    </location>
</feature>
<feature type="compositionally biased region" description="Low complexity" evidence="13">
    <location>
        <begin position="238"/>
        <end position="259"/>
    </location>
</feature>
<feature type="compositionally biased region" description="Polar residues" evidence="13">
    <location>
        <begin position="1095"/>
        <end position="1116"/>
    </location>
</feature>
<evidence type="ECO:0000256" key="13">
    <source>
        <dbReference type="SAM" id="MobiDB-lite"/>
    </source>
</evidence>
<feature type="compositionally biased region" description="Low complexity" evidence="13">
    <location>
        <begin position="21"/>
        <end position="32"/>
    </location>
</feature>
<feature type="region of interest" description="Disordered" evidence="13">
    <location>
        <begin position="1460"/>
        <end position="1489"/>
    </location>
</feature>
<dbReference type="GO" id="GO:0061630">
    <property type="term" value="F:ubiquitin protein ligase activity"/>
    <property type="evidence" value="ECO:0007669"/>
    <property type="project" value="UniProtKB-UniRule"/>
</dbReference>
<dbReference type="Pfam" id="PF25579">
    <property type="entry name" value="TPR_TRIP12_N"/>
    <property type="match status" value="1"/>
</dbReference>
<dbReference type="InterPro" id="IPR011989">
    <property type="entry name" value="ARM-like"/>
</dbReference>
<dbReference type="InterPro" id="IPR000569">
    <property type="entry name" value="HECT_dom"/>
</dbReference>
<dbReference type="SMART" id="SM00119">
    <property type="entry name" value="HECTc"/>
    <property type="match status" value="1"/>
</dbReference>
<comment type="similarity">
    <text evidence="4 12">Belongs to the UPL family. K-HECT subfamily.</text>
</comment>
<dbReference type="InterPro" id="IPR045322">
    <property type="entry name" value="HECTD1/TRIP12-like"/>
</dbReference>
<feature type="compositionally biased region" description="Polar residues" evidence="13">
    <location>
        <begin position="322"/>
        <end position="332"/>
    </location>
</feature>
<evidence type="ECO:0000256" key="5">
    <source>
        <dbReference type="ARBA" id="ARBA00022553"/>
    </source>
</evidence>